<dbReference type="Gene3D" id="3.30.450.20">
    <property type="entry name" value="PAS domain"/>
    <property type="match status" value="3"/>
</dbReference>
<reference evidence="11 12" key="1">
    <citation type="submission" date="2018-07" db="EMBL/GenBank/DDBJ databases">
        <title>Genomic Encyclopedia of Type Strains, Phase III (KMG-III): the genomes of soil and plant-associated and newly described type strains.</title>
        <authorList>
            <person name="Whitman W."/>
        </authorList>
    </citation>
    <scope>NUCLEOTIDE SEQUENCE [LARGE SCALE GENOMIC DNA]</scope>
    <source>
        <strain evidence="11 12">CECT 8488</strain>
    </source>
</reference>
<dbReference type="RefSeq" id="WP_147300991.1">
    <property type="nucleotide sequence ID" value="NZ_QRDW01000003.1"/>
</dbReference>
<evidence type="ECO:0000259" key="7">
    <source>
        <dbReference type="PROSITE" id="PS50109"/>
    </source>
</evidence>
<proteinExistence type="predicted"/>
<organism evidence="11 12">
    <name type="scientific">Aestuariispira insulae</name>
    <dbReference type="NCBI Taxonomy" id="1461337"/>
    <lineage>
        <taxon>Bacteria</taxon>
        <taxon>Pseudomonadati</taxon>
        <taxon>Pseudomonadota</taxon>
        <taxon>Alphaproteobacteria</taxon>
        <taxon>Rhodospirillales</taxon>
        <taxon>Kiloniellaceae</taxon>
        <taxon>Aestuariispira</taxon>
    </lineage>
</organism>
<dbReference type="OrthoDB" id="9796100at2"/>
<dbReference type="PROSITE" id="PS50113">
    <property type="entry name" value="PAC"/>
    <property type="match status" value="3"/>
</dbReference>
<dbReference type="Pfam" id="PF08448">
    <property type="entry name" value="PAS_4"/>
    <property type="match status" value="2"/>
</dbReference>
<dbReference type="EC" id="2.7.13.3" evidence="2"/>
<name>A0A3D9HQ92_9PROT</name>
<dbReference type="SUPFAM" id="SSF47384">
    <property type="entry name" value="Homodimeric domain of signal transducing histidine kinase"/>
    <property type="match status" value="1"/>
</dbReference>
<dbReference type="InterPro" id="IPR036097">
    <property type="entry name" value="HisK_dim/P_sf"/>
</dbReference>
<feature type="domain" description="PAC" evidence="10">
    <location>
        <begin position="626"/>
        <end position="682"/>
    </location>
</feature>
<dbReference type="InterPro" id="IPR052162">
    <property type="entry name" value="Sensor_kinase/Photoreceptor"/>
</dbReference>
<feature type="domain" description="PAC" evidence="10">
    <location>
        <begin position="505"/>
        <end position="557"/>
    </location>
</feature>
<feature type="modified residue" description="4-aspartylphosphate" evidence="6">
    <location>
        <position position="990"/>
    </location>
</feature>
<dbReference type="InterPro" id="IPR003018">
    <property type="entry name" value="GAF"/>
</dbReference>
<feature type="domain" description="Histidine kinase" evidence="7">
    <location>
        <begin position="695"/>
        <end position="918"/>
    </location>
</feature>
<keyword evidence="5" id="KW-0418">Kinase</keyword>
<dbReference type="Gene3D" id="1.10.287.130">
    <property type="match status" value="1"/>
</dbReference>
<feature type="domain" description="Response regulatory" evidence="8">
    <location>
        <begin position="940"/>
        <end position="1056"/>
    </location>
</feature>
<evidence type="ECO:0000313" key="11">
    <source>
        <dbReference type="EMBL" id="RED51619.1"/>
    </source>
</evidence>
<dbReference type="PROSITE" id="PS50112">
    <property type="entry name" value="PAS"/>
    <property type="match status" value="2"/>
</dbReference>
<dbReference type="InterPro" id="IPR003661">
    <property type="entry name" value="HisK_dim/P_dom"/>
</dbReference>
<dbReference type="Gene3D" id="3.30.450.40">
    <property type="match status" value="1"/>
</dbReference>
<evidence type="ECO:0000256" key="4">
    <source>
        <dbReference type="ARBA" id="ARBA00022679"/>
    </source>
</evidence>
<dbReference type="SUPFAM" id="SSF52172">
    <property type="entry name" value="CheY-like"/>
    <property type="match status" value="2"/>
</dbReference>
<keyword evidence="4" id="KW-0808">Transferase</keyword>
<dbReference type="CDD" id="cd00130">
    <property type="entry name" value="PAS"/>
    <property type="match status" value="1"/>
</dbReference>
<dbReference type="SMART" id="SM00091">
    <property type="entry name" value="PAS"/>
    <property type="match status" value="3"/>
</dbReference>
<dbReference type="Proteomes" id="UP000256845">
    <property type="component" value="Unassembled WGS sequence"/>
</dbReference>
<dbReference type="GO" id="GO:0000155">
    <property type="term" value="F:phosphorelay sensor kinase activity"/>
    <property type="evidence" value="ECO:0007669"/>
    <property type="project" value="InterPro"/>
</dbReference>
<dbReference type="PROSITE" id="PS50110">
    <property type="entry name" value="RESPONSE_REGULATORY"/>
    <property type="match status" value="2"/>
</dbReference>
<evidence type="ECO:0000313" key="12">
    <source>
        <dbReference type="Proteomes" id="UP000256845"/>
    </source>
</evidence>
<dbReference type="SMART" id="SM00065">
    <property type="entry name" value="GAF"/>
    <property type="match status" value="1"/>
</dbReference>
<sequence length="1068" mass="120589">MHSTILLCGDEPNIPPILTETFQDEFDVISAGSSEEALNLGREHPDISVILYGLDIANLYQDEALIDLQKRSDAVWILLSDDQGIPAARQAVKTGLVDCFVTKPLTAEKIKPLIENNCRPHNVRQTDITEQFTFSQIMENLPHAVYRKDKDLHYLELNKVEAEILGIDDPAQAIGKTAAELQGNRSMQSRQKNECSVLATGKTAAEHVEKQSRGRNKTAWFASTIAPIKDEYGETQQLIGITRDVTEMVRIQQENALLLKIIRMFSEAEDLESAMLSALEVICCECGWNYGEAWLREDDEDRLVRCQSWYGRPRTKLQDFFTAIRIHGFEKGSGLPGQAWNSGKPVWWHRRSQSPWRGSSQLHAAAEKAGLKSGFAVPIPSPNGQIQAVLVFFSVAKRHGNQRNAKLVSAVISQLGAVLERKRAEEALHESENRFRDVVEATSDWYWETDENDRFIFVSDKQKEFLGYPEEAWRGKTRFEVARLEELPPHFVENHQAIQARKPFKDFEYQLRDTNGNLHHLSISGKPTFDNNGKFCGYRGAATDLTEQKQAEHAFFESETRQRAILNNAPTPIAVRDEEGRYIFVNRSYREQFLEGRKNINGKTDRELLNTTIAETLAKHDQDVMRKAEDRNLEIGLVLQGVQRYFQVYKFPLLDLNGKAYGICQIFSDLTERRRAEERLRHSSKMEAIGQLTGGVAHDFNNLLTVILGNLELLRRVNPGDQKQQKWIDTALKAAERGSDLTGRLLAFSRKQVLETSMLDLNDVITDLEPMLIRTLGEDISVKIELCEDPGQANLDENQLGNAILNLCVNARDAMKAGGNLLIETQREYLDQLYAAQHDEVQIGWYSVITVTDDGCGMSDSVKKRILEPFFTTKETGKGTGLGLSMVYGFVKQSGGHLVIYSEEGMGSTIRMYFPMVSPSIEETEPKSPELSDIKGGHEKILLVEDDPDVRELGLAMLTDLGYQVIVAEDGYQGIEAFRKEQDFQLVVTDVVMPNGLTGIEMANEIRLLDADVSFLFVSGYSNKSQQEVMDEAIEANWLMKPYNIAKLSEKVRQSLDHEKASPSWKSQ</sequence>
<dbReference type="InterPro" id="IPR001789">
    <property type="entry name" value="Sig_transdc_resp-reg_receiver"/>
</dbReference>
<evidence type="ECO:0000259" key="10">
    <source>
        <dbReference type="PROSITE" id="PS50113"/>
    </source>
</evidence>
<dbReference type="InterPro" id="IPR011006">
    <property type="entry name" value="CheY-like_superfamily"/>
</dbReference>
<feature type="domain" description="PAS" evidence="9">
    <location>
        <begin position="558"/>
        <end position="636"/>
    </location>
</feature>
<dbReference type="SUPFAM" id="SSF55874">
    <property type="entry name" value="ATPase domain of HSP90 chaperone/DNA topoisomerase II/histidine kinase"/>
    <property type="match status" value="1"/>
</dbReference>
<dbReference type="PROSITE" id="PS50109">
    <property type="entry name" value="HIS_KIN"/>
    <property type="match status" value="1"/>
</dbReference>
<dbReference type="InterPro" id="IPR036890">
    <property type="entry name" value="HATPase_C_sf"/>
</dbReference>
<dbReference type="InterPro" id="IPR035965">
    <property type="entry name" value="PAS-like_dom_sf"/>
</dbReference>
<gene>
    <name evidence="11" type="ORF">DFP90_103422</name>
</gene>
<dbReference type="AlphaFoldDB" id="A0A3D9HQ92"/>
<dbReference type="PANTHER" id="PTHR43304">
    <property type="entry name" value="PHYTOCHROME-LIKE PROTEIN CPH1"/>
    <property type="match status" value="1"/>
</dbReference>
<evidence type="ECO:0000256" key="1">
    <source>
        <dbReference type="ARBA" id="ARBA00000085"/>
    </source>
</evidence>
<evidence type="ECO:0000256" key="5">
    <source>
        <dbReference type="ARBA" id="ARBA00022777"/>
    </source>
</evidence>
<feature type="domain" description="Response regulatory" evidence="8">
    <location>
        <begin position="4"/>
        <end position="118"/>
    </location>
</feature>
<dbReference type="SUPFAM" id="SSF55785">
    <property type="entry name" value="PYP-like sensor domain (PAS domain)"/>
    <property type="match status" value="3"/>
</dbReference>
<protein>
    <recommendedName>
        <fullName evidence="2">histidine kinase</fullName>
        <ecNumber evidence="2">2.7.13.3</ecNumber>
    </recommendedName>
</protein>
<dbReference type="InterPro" id="IPR005467">
    <property type="entry name" value="His_kinase_dom"/>
</dbReference>
<evidence type="ECO:0000256" key="6">
    <source>
        <dbReference type="PROSITE-ProRule" id="PRU00169"/>
    </source>
</evidence>
<comment type="caution">
    <text evidence="11">The sequence shown here is derived from an EMBL/GenBank/DDBJ whole genome shotgun (WGS) entry which is preliminary data.</text>
</comment>
<dbReference type="InterPro" id="IPR013656">
    <property type="entry name" value="PAS_4"/>
</dbReference>
<dbReference type="InterPro" id="IPR013655">
    <property type="entry name" value="PAS_fold_3"/>
</dbReference>
<dbReference type="InterPro" id="IPR004358">
    <property type="entry name" value="Sig_transdc_His_kin-like_C"/>
</dbReference>
<dbReference type="Gene3D" id="3.30.565.10">
    <property type="entry name" value="Histidine kinase-like ATPase, C-terminal domain"/>
    <property type="match status" value="1"/>
</dbReference>
<dbReference type="EMBL" id="QRDW01000003">
    <property type="protein sequence ID" value="RED51619.1"/>
    <property type="molecule type" value="Genomic_DNA"/>
</dbReference>
<comment type="catalytic activity">
    <reaction evidence="1">
        <text>ATP + protein L-histidine = ADP + protein N-phospho-L-histidine.</text>
        <dbReference type="EC" id="2.7.13.3"/>
    </reaction>
</comment>
<dbReference type="Pfam" id="PF00072">
    <property type="entry name" value="Response_reg"/>
    <property type="match status" value="1"/>
</dbReference>
<keyword evidence="12" id="KW-1185">Reference proteome</keyword>
<dbReference type="InterPro" id="IPR000700">
    <property type="entry name" value="PAS-assoc_C"/>
</dbReference>
<dbReference type="InterPro" id="IPR001610">
    <property type="entry name" value="PAC"/>
</dbReference>
<dbReference type="Pfam" id="PF00512">
    <property type="entry name" value="HisKA"/>
    <property type="match status" value="1"/>
</dbReference>
<evidence type="ECO:0000256" key="3">
    <source>
        <dbReference type="ARBA" id="ARBA00022553"/>
    </source>
</evidence>
<keyword evidence="3 6" id="KW-0597">Phosphoprotein</keyword>
<dbReference type="SMART" id="SM00448">
    <property type="entry name" value="REC"/>
    <property type="match status" value="2"/>
</dbReference>
<dbReference type="Gene3D" id="3.40.50.2300">
    <property type="match status" value="2"/>
</dbReference>
<dbReference type="InterPro" id="IPR029016">
    <property type="entry name" value="GAF-like_dom_sf"/>
</dbReference>
<dbReference type="Pfam" id="PF08447">
    <property type="entry name" value="PAS_3"/>
    <property type="match status" value="1"/>
</dbReference>
<feature type="domain" description="PAS" evidence="9">
    <location>
        <begin position="431"/>
        <end position="477"/>
    </location>
</feature>
<dbReference type="Pfam" id="PF02518">
    <property type="entry name" value="HATPase_c"/>
    <property type="match status" value="1"/>
</dbReference>
<dbReference type="Pfam" id="PF13185">
    <property type="entry name" value="GAF_2"/>
    <property type="match status" value="1"/>
</dbReference>
<accession>A0A3D9HQ92</accession>
<dbReference type="CDD" id="cd00082">
    <property type="entry name" value="HisKA"/>
    <property type="match status" value="1"/>
</dbReference>
<evidence type="ECO:0000259" key="9">
    <source>
        <dbReference type="PROSITE" id="PS50112"/>
    </source>
</evidence>
<dbReference type="NCBIfam" id="TIGR00229">
    <property type="entry name" value="sensory_box"/>
    <property type="match status" value="3"/>
</dbReference>
<dbReference type="SUPFAM" id="SSF55781">
    <property type="entry name" value="GAF domain-like"/>
    <property type="match status" value="1"/>
</dbReference>
<dbReference type="SMART" id="SM00387">
    <property type="entry name" value="HATPase_c"/>
    <property type="match status" value="1"/>
</dbReference>
<dbReference type="SMART" id="SM00388">
    <property type="entry name" value="HisKA"/>
    <property type="match status" value="1"/>
</dbReference>
<comment type="caution">
    <text evidence="6">Lacks conserved residue(s) required for the propagation of feature annotation.</text>
</comment>
<dbReference type="PANTHER" id="PTHR43304:SF1">
    <property type="entry name" value="PAC DOMAIN-CONTAINING PROTEIN"/>
    <property type="match status" value="1"/>
</dbReference>
<feature type="domain" description="PAC" evidence="10">
    <location>
        <begin position="202"/>
        <end position="257"/>
    </location>
</feature>
<dbReference type="PRINTS" id="PR00344">
    <property type="entry name" value="BCTRLSENSOR"/>
</dbReference>
<dbReference type="SMART" id="SM00086">
    <property type="entry name" value="PAC"/>
    <property type="match status" value="2"/>
</dbReference>
<dbReference type="InterPro" id="IPR000014">
    <property type="entry name" value="PAS"/>
</dbReference>
<dbReference type="InterPro" id="IPR003594">
    <property type="entry name" value="HATPase_dom"/>
</dbReference>
<evidence type="ECO:0000259" key="8">
    <source>
        <dbReference type="PROSITE" id="PS50110"/>
    </source>
</evidence>
<evidence type="ECO:0000256" key="2">
    <source>
        <dbReference type="ARBA" id="ARBA00012438"/>
    </source>
</evidence>